<keyword evidence="2" id="KW-0012">Acyltransferase</keyword>
<proteinExistence type="predicted"/>
<protein>
    <submittedName>
        <fullName evidence="4">Naa20</fullName>
    </submittedName>
</protein>
<dbReference type="RefSeq" id="XP_049180100.1">
    <property type="nucleotide sequence ID" value="XM_049324150.1"/>
</dbReference>
<dbReference type="GO" id="GO:0004596">
    <property type="term" value="F:protein-N-terminal amino-acid acetyltransferase activity"/>
    <property type="evidence" value="ECO:0007669"/>
    <property type="project" value="TreeGrafter"/>
</dbReference>
<accession>A0AAI9SXF5</accession>
<comment type="caution">
    <text evidence="4">The sequence shown here is derived from an EMBL/GenBank/DDBJ whole genome shotgun (WGS) entry which is preliminary data.</text>
</comment>
<dbReference type="SUPFAM" id="SSF55729">
    <property type="entry name" value="Acyl-CoA N-acyltransferases (Nat)"/>
    <property type="match status" value="1"/>
</dbReference>
<evidence type="ECO:0000313" key="4">
    <source>
        <dbReference type="EMBL" id="KAI3404355.2"/>
    </source>
</evidence>
<evidence type="ECO:0000256" key="2">
    <source>
        <dbReference type="ARBA" id="ARBA00023315"/>
    </source>
</evidence>
<dbReference type="GeneID" id="73380492"/>
<evidence type="ECO:0000259" key="3">
    <source>
        <dbReference type="PROSITE" id="PS51186"/>
    </source>
</evidence>
<dbReference type="InterPro" id="IPR016181">
    <property type="entry name" value="Acyl_CoA_acyltransferase"/>
</dbReference>
<keyword evidence="5" id="KW-1185">Reference proteome</keyword>
<dbReference type="InterPro" id="IPR051646">
    <property type="entry name" value="NatB_acetyltransferase_subunit"/>
</dbReference>
<dbReference type="Proteomes" id="UP001202479">
    <property type="component" value="Unassembled WGS sequence"/>
</dbReference>
<dbReference type="Gene3D" id="3.40.630.30">
    <property type="match status" value="1"/>
</dbReference>
<feature type="domain" description="N-acetyltransferase" evidence="3">
    <location>
        <begin position="2"/>
        <end position="181"/>
    </location>
</feature>
<evidence type="ECO:0000313" key="5">
    <source>
        <dbReference type="Proteomes" id="UP001202479"/>
    </source>
</evidence>
<dbReference type="EMBL" id="JAHUZD010000104">
    <property type="protein sequence ID" value="KAI3404355.2"/>
    <property type="molecule type" value="Genomic_DNA"/>
</dbReference>
<evidence type="ECO:0000256" key="1">
    <source>
        <dbReference type="ARBA" id="ARBA00022679"/>
    </source>
</evidence>
<dbReference type="InterPro" id="IPR000182">
    <property type="entry name" value="GNAT_dom"/>
</dbReference>
<sequence>MTSIKPFQLEDLLTINTINLDPLTENFNISFYSQYLIDWPNLFYKSTEHHGKSDEGDENEQEISGYMMAKTEGQLSKLEYHTHITAVTISDQYRRISLASKLCLALENISEVQQTLFIDLFVKVTNQLARKLYEKLDYAVYRRVIGYYSKSKKQIPSIRSKLDSSDENDDIDAFDMRKALPLDKDRRTVRENGGESFRVLPHEVRRYCQQLACSTIERSEILLRASMLHYRAKRDIVKSYVDIVNSYRAPLSRSAR</sequence>
<keyword evidence="1" id="KW-0808">Transferase</keyword>
<organism evidence="4 5">
    <name type="scientific">Candida oxycetoniae</name>
    <dbReference type="NCBI Taxonomy" id="497107"/>
    <lineage>
        <taxon>Eukaryota</taxon>
        <taxon>Fungi</taxon>
        <taxon>Dikarya</taxon>
        <taxon>Ascomycota</taxon>
        <taxon>Saccharomycotina</taxon>
        <taxon>Pichiomycetes</taxon>
        <taxon>Debaryomycetaceae</taxon>
        <taxon>Candida/Lodderomyces clade</taxon>
        <taxon>Candida</taxon>
    </lineage>
</organism>
<dbReference type="PANTHER" id="PTHR45910:SF1">
    <property type="entry name" value="N-ALPHA-ACETYLTRANSFERASE 20"/>
    <property type="match status" value="1"/>
</dbReference>
<dbReference type="PANTHER" id="PTHR45910">
    <property type="entry name" value="N-ALPHA-ACETYLTRANSFERASE 20"/>
    <property type="match status" value="1"/>
</dbReference>
<gene>
    <name evidence="4" type="ORF">KGF56_002875</name>
</gene>
<dbReference type="GO" id="GO:0031416">
    <property type="term" value="C:NatB complex"/>
    <property type="evidence" value="ECO:0007669"/>
    <property type="project" value="TreeGrafter"/>
</dbReference>
<dbReference type="AlphaFoldDB" id="A0AAI9SXF5"/>
<name>A0AAI9SXF5_9ASCO</name>
<reference evidence="4" key="1">
    <citation type="journal article" date="2022" name="DNA Res.">
        <title>Genome analysis of five recently described species of the CUG-Ser clade uncovers Candida theae as a new hybrid lineage with pathogenic potential in the Candida parapsilosis species complex.</title>
        <authorList>
            <person name="Mixao V."/>
            <person name="Del Olmo V."/>
            <person name="Hegedusova E."/>
            <person name="Saus E."/>
            <person name="Pryszcz L."/>
            <person name="Cillingova A."/>
            <person name="Nosek J."/>
            <person name="Gabaldon T."/>
        </authorList>
    </citation>
    <scope>NUCLEOTIDE SEQUENCE</scope>
    <source>
        <strain evidence="4">CBS 10844</strain>
    </source>
</reference>
<dbReference type="PROSITE" id="PS51186">
    <property type="entry name" value="GNAT"/>
    <property type="match status" value="1"/>
</dbReference>
<dbReference type="Pfam" id="PF00583">
    <property type="entry name" value="Acetyltransf_1"/>
    <property type="match status" value="1"/>
</dbReference>